<evidence type="ECO:0000313" key="1">
    <source>
        <dbReference type="EMBL" id="KAF4073556.1"/>
    </source>
</evidence>
<dbReference type="Proteomes" id="UP000593565">
    <property type="component" value="Unassembled WGS sequence"/>
</dbReference>
<organism evidence="1 2">
    <name type="scientific">Ameiurus melas</name>
    <name type="common">Black bullhead</name>
    <name type="synonym">Silurus melas</name>
    <dbReference type="NCBI Taxonomy" id="219545"/>
    <lineage>
        <taxon>Eukaryota</taxon>
        <taxon>Metazoa</taxon>
        <taxon>Chordata</taxon>
        <taxon>Craniata</taxon>
        <taxon>Vertebrata</taxon>
        <taxon>Euteleostomi</taxon>
        <taxon>Actinopterygii</taxon>
        <taxon>Neopterygii</taxon>
        <taxon>Teleostei</taxon>
        <taxon>Ostariophysi</taxon>
        <taxon>Siluriformes</taxon>
        <taxon>Ictaluridae</taxon>
        <taxon>Ameiurus</taxon>
    </lineage>
</organism>
<name>A0A7J5ZSW8_AMEME</name>
<gene>
    <name evidence="1" type="ORF">AMELA_G00244470</name>
</gene>
<keyword evidence="2" id="KW-1185">Reference proteome</keyword>
<dbReference type="AlphaFoldDB" id="A0A7J5ZSW8"/>
<evidence type="ECO:0000313" key="2">
    <source>
        <dbReference type="Proteomes" id="UP000593565"/>
    </source>
</evidence>
<dbReference type="EMBL" id="JAAGNN010000023">
    <property type="protein sequence ID" value="KAF4073556.1"/>
    <property type="molecule type" value="Genomic_DNA"/>
</dbReference>
<sequence length="105" mass="11793">MSKVVEAEDHSAVHLKALSALNPCDHCADNVNPEPVLLYSTPCWPGYIQELIRCSRKRWVFSCFLKIVRDSAVRIEIGSAFHHWGTNSFSACRVDGGRRSAFLLC</sequence>
<reference evidence="1 2" key="1">
    <citation type="submission" date="2020-02" db="EMBL/GenBank/DDBJ databases">
        <title>A chromosome-scale genome assembly of the black bullhead catfish (Ameiurus melas).</title>
        <authorList>
            <person name="Wen M."/>
            <person name="Zham M."/>
            <person name="Cabau C."/>
            <person name="Klopp C."/>
            <person name="Donnadieu C."/>
            <person name="Roques C."/>
            <person name="Bouchez O."/>
            <person name="Lampietro C."/>
            <person name="Jouanno E."/>
            <person name="Herpin A."/>
            <person name="Louis A."/>
            <person name="Berthelot C."/>
            <person name="Parey E."/>
            <person name="Roest-Crollius H."/>
            <person name="Braasch I."/>
            <person name="Postlethwait J."/>
            <person name="Robinson-Rechavi M."/>
            <person name="Echchiki A."/>
            <person name="Begum T."/>
            <person name="Montfort J."/>
            <person name="Schartl M."/>
            <person name="Bobe J."/>
            <person name="Guiguen Y."/>
        </authorList>
    </citation>
    <scope>NUCLEOTIDE SEQUENCE [LARGE SCALE GENOMIC DNA]</scope>
    <source>
        <strain evidence="1">M_S1</strain>
        <tissue evidence="1">Blood</tissue>
    </source>
</reference>
<protein>
    <submittedName>
        <fullName evidence="1">Uncharacterized protein</fullName>
    </submittedName>
</protein>
<accession>A0A7J5ZSW8</accession>
<proteinExistence type="predicted"/>
<comment type="caution">
    <text evidence="1">The sequence shown here is derived from an EMBL/GenBank/DDBJ whole genome shotgun (WGS) entry which is preliminary data.</text>
</comment>